<gene>
    <name evidence="5" type="ORF">B0J11DRAFT_497266</name>
</gene>
<dbReference type="GO" id="GO:0008270">
    <property type="term" value="F:zinc ion binding"/>
    <property type="evidence" value="ECO:0007669"/>
    <property type="project" value="UniProtKB-KW"/>
</dbReference>
<dbReference type="Proteomes" id="UP000700596">
    <property type="component" value="Unassembled WGS sequence"/>
</dbReference>
<evidence type="ECO:0000313" key="6">
    <source>
        <dbReference type="Proteomes" id="UP000700596"/>
    </source>
</evidence>
<organism evidence="5 6">
    <name type="scientific">Dendryphion nanum</name>
    <dbReference type="NCBI Taxonomy" id="256645"/>
    <lineage>
        <taxon>Eukaryota</taxon>
        <taxon>Fungi</taxon>
        <taxon>Dikarya</taxon>
        <taxon>Ascomycota</taxon>
        <taxon>Pezizomycotina</taxon>
        <taxon>Dothideomycetes</taxon>
        <taxon>Pleosporomycetidae</taxon>
        <taxon>Pleosporales</taxon>
        <taxon>Torulaceae</taxon>
        <taxon>Dendryphion</taxon>
    </lineage>
</organism>
<reference evidence="5" key="1">
    <citation type="journal article" date="2021" name="Nat. Commun.">
        <title>Genetic determinants of endophytism in the Arabidopsis root mycobiome.</title>
        <authorList>
            <person name="Mesny F."/>
            <person name="Miyauchi S."/>
            <person name="Thiergart T."/>
            <person name="Pickel B."/>
            <person name="Atanasova L."/>
            <person name="Karlsson M."/>
            <person name="Huettel B."/>
            <person name="Barry K.W."/>
            <person name="Haridas S."/>
            <person name="Chen C."/>
            <person name="Bauer D."/>
            <person name="Andreopoulos W."/>
            <person name="Pangilinan J."/>
            <person name="LaButti K."/>
            <person name="Riley R."/>
            <person name="Lipzen A."/>
            <person name="Clum A."/>
            <person name="Drula E."/>
            <person name="Henrissat B."/>
            <person name="Kohler A."/>
            <person name="Grigoriev I.V."/>
            <person name="Martin F.M."/>
            <person name="Hacquard S."/>
        </authorList>
    </citation>
    <scope>NUCLEOTIDE SEQUENCE</scope>
    <source>
        <strain evidence="5">MPI-CAGE-CH-0243</strain>
    </source>
</reference>
<dbReference type="OrthoDB" id="411372at2759"/>
<evidence type="ECO:0000256" key="3">
    <source>
        <dbReference type="ARBA" id="ARBA00022833"/>
    </source>
</evidence>
<sequence>MTPTETPPKIHGLSLTPTTQCAHYHTPLDILAIQHFCCRKFYACISCHNALETHTPLVWPKEERSAEVVFCGGCKAVLRIEEYMGGYAERGGGGDGGKGGSRCGRCGAGFNPGCRGHWGLYFEIGEGEDGR</sequence>
<evidence type="ECO:0000259" key="4">
    <source>
        <dbReference type="Pfam" id="PF05495"/>
    </source>
</evidence>
<name>A0A9P9D597_9PLEO</name>
<evidence type="ECO:0000256" key="2">
    <source>
        <dbReference type="ARBA" id="ARBA00022771"/>
    </source>
</evidence>
<dbReference type="SUPFAM" id="SSF161219">
    <property type="entry name" value="CHY zinc finger-like"/>
    <property type="match status" value="1"/>
</dbReference>
<dbReference type="Pfam" id="PF05495">
    <property type="entry name" value="zf-CHY"/>
    <property type="match status" value="1"/>
</dbReference>
<accession>A0A9P9D597</accession>
<dbReference type="InterPro" id="IPR008913">
    <property type="entry name" value="Znf_CHY"/>
</dbReference>
<evidence type="ECO:0000256" key="1">
    <source>
        <dbReference type="ARBA" id="ARBA00022723"/>
    </source>
</evidence>
<dbReference type="InterPro" id="IPR016694">
    <property type="entry name" value="UCP017292"/>
</dbReference>
<dbReference type="EMBL" id="JAGMWT010000018">
    <property type="protein sequence ID" value="KAH7113835.1"/>
    <property type="molecule type" value="Genomic_DNA"/>
</dbReference>
<dbReference type="InterPro" id="IPR037274">
    <property type="entry name" value="Znf_CHY_sf"/>
</dbReference>
<proteinExistence type="predicted"/>
<keyword evidence="2" id="KW-0863">Zinc-finger</keyword>
<dbReference type="AlphaFoldDB" id="A0A9P9D597"/>
<feature type="domain" description="CHY-type" evidence="4">
    <location>
        <begin position="21"/>
        <end position="83"/>
    </location>
</feature>
<keyword evidence="3" id="KW-0862">Zinc</keyword>
<keyword evidence="6" id="KW-1185">Reference proteome</keyword>
<dbReference type="PIRSF" id="PIRSF017292">
    <property type="entry name" value="UCP017292_Znf_CHY"/>
    <property type="match status" value="1"/>
</dbReference>
<comment type="caution">
    <text evidence="5">The sequence shown here is derived from an EMBL/GenBank/DDBJ whole genome shotgun (WGS) entry which is preliminary data.</text>
</comment>
<keyword evidence="1" id="KW-0479">Metal-binding</keyword>
<evidence type="ECO:0000313" key="5">
    <source>
        <dbReference type="EMBL" id="KAH7113835.1"/>
    </source>
</evidence>
<protein>
    <submittedName>
        <fullName evidence="5">Zinc finger CHY domain-containing protein</fullName>
    </submittedName>
</protein>